<organism evidence="2 3">
    <name type="scientific">Pelotomaculum schinkii</name>
    <dbReference type="NCBI Taxonomy" id="78350"/>
    <lineage>
        <taxon>Bacteria</taxon>
        <taxon>Bacillati</taxon>
        <taxon>Bacillota</taxon>
        <taxon>Clostridia</taxon>
        <taxon>Eubacteriales</taxon>
        <taxon>Desulfotomaculaceae</taxon>
        <taxon>Pelotomaculum</taxon>
    </lineage>
</organism>
<evidence type="ECO:0000313" key="3">
    <source>
        <dbReference type="Proteomes" id="UP000298324"/>
    </source>
</evidence>
<feature type="domain" description="PIN" evidence="1">
    <location>
        <begin position="9"/>
        <end position="126"/>
    </location>
</feature>
<dbReference type="RefSeq" id="WP_190259412.1">
    <property type="nucleotide sequence ID" value="NZ_QFGA01000004.1"/>
</dbReference>
<protein>
    <submittedName>
        <fullName evidence="2">tRNA(fMet)-specific endonuclease VapC</fullName>
    </submittedName>
</protein>
<evidence type="ECO:0000313" key="2">
    <source>
        <dbReference type="EMBL" id="TEB04240.1"/>
    </source>
</evidence>
<keyword evidence="3" id="KW-1185">Reference proteome</keyword>
<dbReference type="InterPro" id="IPR029060">
    <property type="entry name" value="PIN-like_dom_sf"/>
</dbReference>
<keyword evidence="2" id="KW-0540">Nuclease</keyword>
<dbReference type="CDD" id="cd18692">
    <property type="entry name" value="PIN_VapC-like"/>
    <property type="match status" value="1"/>
</dbReference>
<dbReference type="GO" id="GO:0004519">
    <property type="term" value="F:endonuclease activity"/>
    <property type="evidence" value="ECO:0007669"/>
    <property type="project" value="UniProtKB-KW"/>
</dbReference>
<dbReference type="AlphaFoldDB" id="A0A4Y7R6K2"/>
<evidence type="ECO:0000259" key="1">
    <source>
        <dbReference type="Pfam" id="PF01850"/>
    </source>
</evidence>
<dbReference type="Pfam" id="PF01850">
    <property type="entry name" value="PIN"/>
    <property type="match status" value="1"/>
</dbReference>
<keyword evidence="2" id="KW-0378">Hydrolase</keyword>
<proteinExistence type="predicted"/>
<dbReference type="SUPFAM" id="SSF88723">
    <property type="entry name" value="PIN domain-like"/>
    <property type="match status" value="1"/>
</dbReference>
<dbReference type="Proteomes" id="UP000298324">
    <property type="component" value="Unassembled WGS sequence"/>
</dbReference>
<comment type="caution">
    <text evidence="2">The sequence shown here is derived from an EMBL/GenBank/DDBJ whole genome shotgun (WGS) entry which is preliminary data.</text>
</comment>
<reference evidence="2 3" key="1">
    <citation type="journal article" date="2018" name="Environ. Microbiol.">
        <title>Novel energy conservation strategies and behaviour of Pelotomaculum schinkii driving syntrophic propionate catabolism.</title>
        <authorList>
            <person name="Hidalgo-Ahumada C.A.P."/>
            <person name="Nobu M.K."/>
            <person name="Narihiro T."/>
            <person name="Tamaki H."/>
            <person name="Liu W.T."/>
            <person name="Kamagata Y."/>
            <person name="Stams A.J.M."/>
            <person name="Imachi H."/>
            <person name="Sousa D.Z."/>
        </authorList>
    </citation>
    <scope>NUCLEOTIDE SEQUENCE [LARGE SCALE GENOMIC DNA]</scope>
    <source>
        <strain evidence="2 3">HH</strain>
    </source>
</reference>
<dbReference type="InterPro" id="IPR002716">
    <property type="entry name" value="PIN_dom"/>
</dbReference>
<gene>
    <name evidence="2" type="primary">vapC_3</name>
    <name evidence="2" type="ORF">Psch_03965</name>
</gene>
<sequence length="142" mass="16091">MSDNPVWQFVDTNILVYAHDSAAGYKHNQAKTLIGELWNSGYGCLSIQVLQEFYVTVAHKVPNPLQPEITARIISDLSQWRLHVPDVDDILEAIDIQQRNRLSFWDAMIICSAKKLGCTVLLTEDLNNGQFYEGVKAQNPFI</sequence>
<accession>A0A4Y7R6K2</accession>
<name>A0A4Y7R6K2_9FIRM</name>
<keyword evidence="2" id="KW-0255">Endonuclease</keyword>
<dbReference type="EMBL" id="QFGA01000004">
    <property type="protein sequence ID" value="TEB04240.1"/>
    <property type="molecule type" value="Genomic_DNA"/>
</dbReference>
<dbReference type="Gene3D" id="3.40.50.1010">
    <property type="entry name" value="5'-nuclease"/>
    <property type="match status" value="1"/>
</dbReference>